<gene>
    <name evidence="11" type="ORF">AVDCRST_MAG19-4355</name>
</gene>
<evidence type="ECO:0000256" key="3">
    <source>
        <dbReference type="ARBA" id="ARBA00022801"/>
    </source>
</evidence>
<sequence>MRRARVALPGVFAALATAIVVPAFGLFVPGASFGVAGPVAAAPPDLPNPPSLTAQASYAVDADTGVELYARNADEPLPPGSTIKIATALVVVAHAELDDEVTIEASDEVDPTIYSSVGVAAGETLTVEQLLYGMLLPSGSDAAKALARHVGAGLPGGDPDDADASRAAFVEAMNDLAEERGLTDTRFANPTGDDAPNQHTTARELAVLATELLQDETLAEIVRTPVYDVLTEGRESRVLPTSNSNKLLQEDAAVVGVKTGSTPDAGACLVAARTYGEGNRVVAVVLGSTGVYGDEGTLVEDGRWDDMTALFAGLDEDYVWVSPAEPETLPGLAEEMAVWGVELGAGPSLPVPVGKDADLRYRLVLGPEADPGDEVGAARVFAGEAELGELPLYQAAA</sequence>
<organism evidence="11">
    <name type="scientific">uncultured Thermomicrobiales bacterium</name>
    <dbReference type="NCBI Taxonomy" id="1645740"/>
    <lineage>
        <taxon>Bacteria</taxon>
        <taxon>Pseudomonadati</taxon>
        <taxon>Thermomicrobiota</taxon>
        <taxon>Thermomicrobia</taxon>
        <taxon>Thermomicrobiales</taxon>
        <taxon>environmental samples</taxon>
    </lineage>
</organism>
<feature type="binding site" evidence="8">
    <location>
        <position position="258"/>
    </location>
    <ligand>
        <name>substrate</name>
    </ligand>
</feature>
<evidence type="ECO:0000256" key="9">
    <source>
        <dbReference type="RuleBase" id="RU004016"/>
    </source>
</evidence>
<dbReference type="InterPro" id="IPR018044">
    <property type="entry name" value="Peptidase_S11"/>
</dbReference>
<reference evidence="11" key="1">
    <citation type="submission" date="2020-02" db="EMBL/GenBank/DDBJ databases">
        <authorList>
            <person name="Meier V. D."/>
        </authorList>
    </citation>
    <scope>NUCLEOTIDE SEQUENCE</scope>
    <source>
        <strain evidence="11">AVDCRST_MAG19</strain>
    </source>
</reference>
<dbReference type="PANTHER" id="PTHR21581:SF33">
    <property type="entry name" value="D-ALANYL-D-ALANINE CARBOXYPEPTIDASE DACB"/>
    <property type="match status" value="1"/>
</dbReference>
<dbReference type="GO" id="GO:0008360">
    <property type="term" value="P:regulation of cell shape"/>
    <property type="evidence" value="ECO:0007669"/>
    <property type="project" value="UniProtKB-KW"/>
</dbReference>
<feature type="active site" description="Acyl-ester intermediate" evidence="7">
    <location>
        <position position="81"/>
    </location>
</feature>
<feature type="domain" description="Peptidase S11 D-alanyl-D-alanine carboxypeptidase A N-terminal" evidence="10">
    <location>
        <begin position="48"/>
        <end position="288"/>
    </location>
</feature>
<dbReference type="EC" id="3.4.16.4" evidence="11"/>
<evidence type="ECO:0000256" key="7">
    <source>
        <dbReference type="PIRSR" id="PIRSR618044-1"/>
    </source>
</evidence>
<dbReference type="EMBL" id="CADCWL010000243">
    <property type="protein sequence ID" value="CAA9583825.1"/>
    <property type="molecule type" value="Genomic_DNA"/>
</dbReference>
<evidence type="ECO:0000256" key="8">
    <source>
        <dbReference type="PIRSR" id="PIRSR618044-2"/>
    </source>
</evidence>
<dbReference type="GO" id="GO:0071555">
    <property type="term" value="P:cell wall organization"/>
    <property type="evidence" value="ECO:0007669"/>
    <property type="project" value="UniProtKB-KW"/>
</dbReference>
<keyword evidence="5" id="KW-0573">Peptidoglycan synthesis</keyword>
<feature type="active site" evidence="7">
    <location>
        <position position="138"/>
    </location>
</feature>
<proteinExistence type="inferred from homology"/>
<evidence type="ECO:0000256" key="4">
    <source>
        <dbReference type="ARBA" id="ARBA00022960"/>
    </source>
</evidence>
<dbReference type="InterPro" id="IPR012338">
    <property type="entry name" value="Beta-lactam/transpept-like"/>
</dbReference>
<evidence type="ECO:0000259" key="10">
    <source>
        <dbReference type="Pfam" id="PF00768"/>
    </source>
</evidence>
<keyword evidence="11" id="KW-0121">Carboxypeptidase</keyword>
<dbReference type="GO" id="GO:0009002">
    <property type="term" value="F:serine-type D-Ala-D-Ala carboxypeptidase activity"/>
    <property type="evidence" value="ECO:0007669"/>
    <property type="project" value="UniProtKB-EC"/>
</dbReference>
<evidence type="ECO:0000313" key="11">
    <source>
        <dbReference type="EMBL" id="CAA9583825.1"/>
    </source>
</evidence>
<name>A0A6J4VS23_9BACT</name>
<dbReference type="PANTHER" id="PTHR21581">
    <property type="entry name" value="D-ALANYL-D-ALANINE CARBOXYPEPTIDASE"/>
    <property type="match status" value="1"/>
</dbReference>
<feature type="active site" description="Proton acceptor" evidence="7">
    <location>
        <position position="84"/>
    </location>
</feature>
<keyword evidence="4" id="KW-0133">Cell shape</keyword>
<dbReference type="PRINTS" id="PR00725">
    <property type="entry name" value="DADACBPTASE1"/>
</dbReference>
<dbReference type="GO" id="GO:0006508">
    <property type="term" value="P:proteolysis"/>
    <property type="evidence" value="ECO:0007669"/>
    <property type="project" value="InterPro"/>
</dbReference>
<keyword evidence="11" id="KW-0645">Protease</keyword>
<protein>
    <submittedName>
        <fullName evidence="11">D-alanyl-D-alanine carboxypeptidase</fullName>
        <ecNumber evidence="11">3.4.16.4</ecNumber>
    </submittedName>
</protein>
<evidence type="ECO:0000256" key="2">
    <source>
        <dbReference type="ARBA" id="ARBA00022729"/>
    </source>
</evidence>
<dbReference type="Gene3D" id="3.40.710.10">
    <property type="entry name" value="DD-peptidase/beta-lactamase superfamily"/>
    <property type="match status" value="1"/>
</dbReference>
<accession>A0A6J4VS23</accession>
<dbReference type="SUPFAM" id="SSF56601">
    <property type="entry name" value="beta-lactamase/transpeptidase-like"/>
    <property type="match status" value="1"/>
</dbReference>
<dbReference type="AlphaFoldDB" id="A0A6J4VS23"/>
<evidence type="ECO:0000256" key="5">
    <source>
        <dbReference type="ARBA" id="ARBA00022984"/>
    </source>
</evidence>
<dbReference type="Pfam" id="PF00768">
    <property type="entry name" value="Peptidase_S11"/>
    <property type="match status" value="1"/>
</dbReference>
<evidence type="ECO:0000256" key="6">
    <source>
        <dbReference type="ARBA" id="ARBA00023316"/>
    </source>
</evidence>
<evidence type="ECO:0000256" key="1">
    <source>
        <dbReference type="ARBA" id="ARBA00007164"/>
    </source>
</evidence>
<dbReference type="GO" id="GO:0009252">
    <property type="term" value="P:peptidoglycan biosynthetic process"/>
    <property type="evidence" value="ECO:0007669"/>
    <property type="project" value="UniProtKB-KW"/>
</dbReference>
<keyword evidence="2" id="KW-0732">Signal</keyword>
<keyword evidence="3 11" id="KW-0378">Hydrolase</keyword>
<keyword evidence="6" id="KW-0961">Cell wall biogenesis/degradation</keyword>
<dbReference type="InterPro" id="IPR001967">
    <property type="entry name" value="Peptidase_S11_N"/>
</dbReference>
<comment type="similarity">
    <text evidence="1 9">Belongs to the peptidase S11 family.</text>
</comment>